<evidence type="ECO:0000313" key="2">
    <source>
        <dbReference type="EMBL" id="PAB60170.1"/>
    </source>
</evidence>
<evidence type="ECO:0000256" key="1">
    <source>
        <dbReference type="SAM" id="SignalP"/>
    </source>
</evidence>
<dbReference type="Proteomes" id="UP000216024">
    <property type="component" value="Unassembled WGS sequence"/>
</dbReference>
<organism evidence="2 3">
    <name type="scientific">Anaeromicrobium sediminis</name>
    <dbReference type="NCBI Taxonomy" id="1478221"/>
    <lineage>
        <taxon>Bacteria</taxon>
        <taxon>Bacillati</taxon>
        <taxon>Bacillota</taxon>
        <taxon>Clostridia</taxon>
        <taxon>Peptostreptococcales</taxon>
        <taxon>Thermotaleaceae</taxon>
        <taxon>Anaeromicrobium</taxon>
    </lineage>
</organism>
<feature type="signal peptide" evidence="1">
    <location>
        <begin position="1"/>
        <end position="22"/>
    </location>
</feature>
<keyword evidence="1" id="KW-0732">Signal</keyword>
<protein>
    <submittedName>
        <fullName evidence="2">Uncharacterized protein</fullName>
    </submittedName>
</protein>
<comment type="caution">
    <text evidence="2">The sequence shown here is derived from an EMBL/GenBank/DDBJ whole genome shotgun (WGS) entry which is preliminary data.</text>
</comment>
<sequence length="174" mass="19568">MKRNMIVSTLVLIMLSTSGINAYGVDVEKRSIPATKIEEALKIDRPVKIISPKQDVIVRDSVLISVQLQDNVSVALSVYKEVPTTEEGEENFSIIVGPEEIEQGESLKFYSKELKDLSQGNYKIVFNVKDEDGKEEEDVVKYFTVKSEKEEIIKTIEAIPKADMTSVLEDVIKK</sequence>
<dbReference type="AlphaFoldDB" id="A0A267MN43"/>
<feature type="chain" id="PRO_5012017891" evidence="1">
    <location>
        <begin position="23"/>
        <end position="174"/>
    </location>
</feature>
<dbReference type="RefSeq" id="WP_095132478.1">
    <property type="nucleotide sequence ID" value="NZ_NIBG01000004.1"/>
</dbReference>
<reference evidence="2 3" key="1">
    <citation type="submission" date="2017-06" db="EMBL/GenBank/DDBJ databases">
        <title>Draft genome sequence of anaerobic fermentative bacterium Anaeromicrobium sediminis DY2726D isolated from West Pacific Ocean sediments.</title>
        <authorList>
            <person name="Zeng X."/>
        </authorList>
    </citation>
    <scope>NUCLEOTIDE SEQUENCE [LARGE SCALE GENOMIC DNA]</scope>
    <source>
        <strain evidence="2 3">DY2726D</strain>
    </source>
</reference>
<dbReference type="EMBL" id="NIBG01000004">
    <property type="protein sequence ID" value="PAB60170.1"/>
    <property type="molecule type" value="Genomic_DNA"/>
</dbReference>
<evidence type="ECO:0000313" key="3">
    <source>
        <dbReference type="Proteomes" id="UP000216024"/>
    </source>
</evidence>
<keyword evidence="3" id="KW-1185">Reference proteome</keyword>
<dbReference type="OrthoDB" id="1952054at2"/>
<accession>A0A267MN43</accession>
<proteinExistence type="predicted"/>
<gene>
    <name evidence="2" type="ORF">CCE28_07310</name>
</gene>
<name>A0A267MN43_9FIRM</name>